<protein>
    <submittedName>
        <fullName evidence="1">Uncharacterized protein</fullName>
    </submittedName>
</protein>
<comment type="caution">
    <text evidence="1">The sequence shown here is derived from an EMBL/GenBank/DDBJ whole genome shotgun (WGS) entry which is preliminary data.</text>
</comment>
<organism evidence="1 2">
    <name type="scientific">Vaccinium darrowii</name>
    <dbReference type="NCBI Taxonomy" id="229202"/>
    <lineage>
        <taxon>Eukaryota</taxon>
        <taxon>Viridiplantae</taxon>
        <taxon>Streptophyta</taxon>
        <taxon>Embryophyta</taxon>
        <taxon>Tracheophyta</taxon>
        <taxon>Spermatophyta</taxon>
        <taxon>Magnoliopsida</taxon>
        <taxon>eudicotyledons</taxon>
        <taxon>Gunneridae</taxon>
        <taxon>Pentapetalae</taxon>
        <taxon>asterids</taxon>
        <taxon>Ericales</taxon>
        <taxon>Ericaceae</taxon>
        <taxon>Vaccinioideae</taxon>
        <taxon>Vaccinieae</taxon>
        <taxon>Vaccinium</taxon>
    </lineage>
</organism>
<sequence length="497" mass="54734">MPNRFSHWPTPPNKIDHRINGIDNIVTAYEIHYLAAVEKKRNGSVDWHAVLGLSSDVCPHIETVKKRYKKLALTVHPDKNGSAAAEGAFKLISEAVEAIISSPQAASRVKHKSNDSNKASTRRSSWTRKAKATPKTSTPSYSSSKSEDRLCVKCKRSPRSYNSIYCPYCVQSEPSRPVPPSSPKRAANSSNETGSTKKSNVKCPCLISLSHFTMHLLSPQALLNAAEEEFYCTNDADAVDWYAVLGFGGTFRGTETGKQQFKKLALMVHPDKISPSLQALLGAFRLISQVVKVIISSTQAASRVKPKNNDSNKTSTRPSSWTRKAKATPKTSTPSYSSSKSEYRVCIKCKRLRQSYPSIYCLYCVQSAPSRPVPPSFPKRAANSSNETASTKKPNVKSPCSWCNSSCVYQSKTEFESAIRCTKCMLGHNVPAKQGSSGITATTSNDCPEHSGFSMKSPNNVKCLWCNSQCDEFVRCTKCVFGHSVPAKQGWAPHWNR</sequence>
<dbReference type="Proteomes" id="UP000828048">
    <property type="component" value="Chromosome 6"/>
</dbReference>
<name>A0ACB7XDN1_9ERIC</name>
<dbReference type="EMBL" id="CM037156">
    <property type="protein sequence ID" value="KAH7838469.1"/>
    <property type="molecule type" value="Genomic_DNA"/>
</dbReference>
<proteinExistence type="predicted"/>
<evidence type="ECO:0000313" key="1">
    <source>
        <dbReference type="EMBL" id="KAH7838469.1"/>
    </source>
</evidence>
<accession>A0ACB7XDN1</accession>
<reference evidence="1 2" key="1">
    <citation type="journal article" date="2021" name="Hortic Res">
        <title>High-quality reference genome and annotation aids understanding of berry development for evergreen blueberry (Vaccinium darrowii).</title>
        <authorList>
            <person name="Yu J."/>
            <person name="Hulse-Kemp A.M."/>
            <person name="Babiker E."/>
            <person name="Staton M."/>
        </authorList>
    </citation>
    <scope>NUCLEOTIDE SEQUENCE [LARGE SCALE GENOMIC DNA]</scope>
    <source>
        <strain evidence="2">cv. NJ 8807/NJ 8810</strain>
        <tissue evidence="1">Young leaf</tissue>
    </source>
</reference>
<evidence type="ECO:0000313" key="2">
    <source>
        <dbReference type="Proteomes" id="UP000828048"/>
    </source>
</evidence>
<gene>
    <name evidence="1" type="ORF">Vadar_026887</name>
</gene>
<keyword evidence="2" id="KW-1185">Reference proteome</keyword>